<name>A0A4S3KJB8_9GAMM</name>
<feature type="chain" id="PRO_5020517098" evidence="2">
    <location>
        <begin position="23"/>
        <end position="168"/>
    </location>
</feature>
<keyword evidence="2" id="KW-0732">Signal</keyword>
<accession>A0A4S3KJB8</accession>
<feature type="signal peptide" evidence="2">
    <location>
        <begin position="1"/>
        <end position="22"/>
    </location>
</feature>
<protein>
    <submittedName>
        <fullName evidence="3">DnrO protein</fullName>
    </submittedName>
</protein>
<dbReference type="EMBL" id="MWIO01000014">
    <property type="protein sequence ID" value="THD08759.1"/>
    <property type="molecule type" value="Genomic_DNA"/>
</dbReference>
<evidence type="ECO:0000256" key="2">
    <source>
        <dbReference type="SAM" id="SignalP"/>
    </source>
</evidence>
<reference evidence="3 4" key="1">
    <citation type="submission" date="2017-02" db="EMBL/GenBank/DDBJ databases">
        <title>Whole genome sequencing of Rhodanobacter lindaniclasticus DSM 17932.</title>
        <authorList>
            <person name="Kumar S."/>
            <person name="Patil P."/>
            <person name="Patil P.B."/>
        </authorList>
    </citation>
    <scope>NUCLEOTIDE SEQUENCE [LARGE SCALE GENOMIC DNA]</scope>
    <source>
        <strain evidence="3 4">DSM 17932</strain>
    </source>
</reference>
<dbReference type="OrthoDB" id="6933865at2"/>
<proteinExistence type="predicted"/>
<evidence type="ECO:0000313" key="4">
    <source>
        <dbReference type="Proteomes" id="UP000306317"/>
    </source>
</evidence>
<evidence type="ECO:0000256" key="1">
    <source>
        <dbReference type="SAM" id="MobiDB-lite"/>
    </source>
</evidence>
<keyword evidence="4" id="KW-1185">Reference proteome</keyword>
<feature type="region of interest" description="Disordered" evidence="1">
    <location>
        <begin position="25"/>
        <end position="47"/>
    </location>
</feature>
<dbReference type="RefSeq" id="WP_136257647.1">
    <property type="nucleotide sequence ID" value="NZ_MWIO01000014.1"/>
</dbReference>
<dbReference type="Proteomes" id="UP000306317">
    <property type="component" value="Unassembled WGS sequence"/>
</dbReference>
<sequence>MKAVRILLASACALGLATAAQAGPQHAHAEHDSHAAHAASAATQVPAQRWTPDAPLRAGMRRAHTAVAELAHYEMGHMSAPMAVDRATEVESAVTYMFANCKLSAEPDAALHGILVPLLTAAQALKADPAKVSAVADMRAAIAHYPQYFDDPGWDKPVPVEHVMHDEP</sequence>
<comment type="caution">
    <text evidence="3">The sequence shown here is derived from an EMBL/GenBank/DDBJ whole genome shotgun (WGS) entry which is preliminary data.</text>
</comment>
<gene>
    <name evidence="3" type="ORF">B1991_05235</name>
</gene>
<evidence type="ECO:0000313" key="3">
    <source>
        <dbReference type="EMBL" id="THD08759.1"/>
    </source>
</evidence>
<organism evidence="3 4">
    <name type="scientific">Rhodanobacter lindaniclasticus</name>
    <dbReference type="NCBI Taxonomy" id="75310"/>
    <lineage>
        <taxon>Bacteria</taxon>
        <taxon>Pseudomonadati</taxon>
        <taxon>Pseudomonadota</taxon>
        <taxon>Gammaproteobacteria</taxon>
        <taxon>Lysobacterales</taxon>
        <taxon>Rhodanobacteraceae</taxon>
        <taxon>Rhodanobacter</taxon>
    </lineage>
</organism>
<dbReference type="AlphaFoldDB" id="A0A4S3KJB8"/>